<feature type="region of interest" description="Disordered" evidence="3">
    <location>
        <begin position="148"/>
        <end position="176"/>
    </location>
</feature>
<keyword evidence="1" id="KW-1188">Viral release from host cell</keyword>
<organism evidence="4 5">
    <name type="scientific">Ligilactobacillus acidipiscis DSM 15836</name>
    <dbReference type="NCBI Taxonomy" id="1423716"/>
    <lineage>
        <taxon>Bacteria</taxon>
        <taxon>Bacillati</taxon>
        <taxon>Bacillota</taxon>
        <taxon>Bacilli</taxon>
        <taxon>Lactobacillales</taxon>
        <taxon>Lactobacillaceae</taxon>
        <taxon>Ligilactobacillus</taxon>
    </lineage>
</organism>
<dbReference type="Pfam" id="PF03592">
    <property type="entry name" value="Terminase_2"/>
    <property type="match status" value="1"/>
</dbReference>
<keyword evidence="2" id="KW-0231">Viral genome packaging</keyword>
<dbReference type="PANTHER" id="PTHR41328">
    <property type="entry name" value="TERMINASE SMALL SUBUNIT-RELATED"/>
    <property type="match status" value="1"/>
</dbReference>
<evidence type="ECO:0000256" key="2">
    <source>
        <dbReference type="ARBA" id="ARBA00023219"/>
    </source>
</evidence>
<evidence type="ECO:0000256" key="1">
    <source>
        <dbReference type="ARBA" id="ARBA00022612"/>
    </source>
</evidence>
<dbReference type="Gene3D" id="1.10.10.1400">
    <property type="entry name" value="Terminase, small subunit, N-terminal DNA-binding domain, HTH motif"/>
    <property type="match status" value="1"/>
</dbReference>
<accession>A0ABR5PPN4</accession>
<protein>
    <recommendedName>
        <fullName evidence="6">Terminase small subunit</fullName>
    </recommendedName>
</protein>
<comment type="caution">
    <text evidence="4">The sequence shown here is derived from an EMBL/GenBank/DDBJ whole genome shotgun (WGS) entry which is preliminary data.</text>
</comment>
<sequence>MVVANAMKLTEKQNRFVDYYIELGNATQAAIKAGYSKKTARSVGSENLTKPDIKRAIEKKMKKLEDAKIAKAEEVLQLYSRILRGEESEKSAVATPKGVEVVETPADLKTRLSAGKELMKRYPAMDPMTAEQIRKLKADADLAELKAKREADGDAQDNIIMNFNRTDGRNTDDNSN</sequence>
<dbReference type="PANTHER" id="PTHR41328:SF2">
    <property type="entry name" value="TERMINASE SMALL SUBUNIT"/>
    <property type="match status" value="1"/>
</dbReference>
<dbReference type="EMBL" id="AZFI01000002">
    <property type="protein sequence ID" value="KRM31961.1"/>
    <property type="molecule type" value="Genomic_DNA"/>
</dbReference>
<dbReference type="InterPro" id="IPR038713">
    <property type="entry name" value="Terminase_Gp1_N_sf"/>
</dbReference>
<evidence type="ECO:0000313" key="4">
    <source>
        <dbReference type="EMBL" id="KRM31961.1"/>
    </source>
</evidence>
<feature type="compositionally biased region" description="Basic and acidic residues" evidence="3">
    <location>
        <begin position="166"/>
        <end position="176"/>
    </location>
</feature>
<proteinExistence type="predicted"/>
<dbReference type="Proteomes" id="UP000051217">
    <property type="component" value="Unassembled WGS sequence"/>
</dbReference>
<gene>
    <name evidence="4" type="ORF">FC65_GL000871</name>
</gene>
<name>A0ABR5PPN4_9LACO</name>
<keyword evidence="5" id="KW-1185">Reference proteome</keyword>
<evidence type="ECO:0008006" key="6">
    <source>
        <dbReference type="Google" id="ProtNLM"/>
    </source>
</evidence>
<evidence type="ECO:0000313" key="5">
    <source>
        <dbReference type="Proteomes" id="UP000051217"/>
    </source>
</evidence>
<reference evidence="4 5" key="1">
    <citation type="journal article" date="2015" name="Genome Announc.">
        <title>Expanding the biotechnology potential of lactobacilli through comparative genomics of 213 strains and associated genera.</title>
        <authorList>
            <person name="Sun Z."/>
            <person name="Harris H.M."/>
            <person name="McCann A."/>
            <person name="Guo C."/>
            <person name="Argimon S."/>
            <person name="Zhang W."/>
            <person name="Yang X."/>
            <person name="Jeffery I.B."/>
            <person name="Cooney J.C."/>
            <person name="Kagawa T.F."/>
            <person name="Liu W."/>
            <person name="Song Y."/>
            <person name="Salvetti E."/>
            <person name="Wrobel A."/>
            <person name="Rasinkangas P."/>
            <person name="Parkhill J."/>
            <person name="Rea M.C."/>
            <person name="O'Sullivan O."/>
            <person name="Ritari J."/>
            <person name="Douillard F.P."/>
            <person name="Paul Ross R."/>
            <person name="Yang R."/>
            <person name="Briner A.E."/>
            <person name="Felis G.E."/>
            <person name="de Vos W.M."/>
            <person name="Barrangou R."/>
            <person name="Klaenhammer T.R."/>
            <person name="Caufield P.W."/>
            <person name="Cui Y."/>
            <person name="Zhang H."/>
            <person name="O'Toole P.W."/>
        </authorList>
    </citation>
    <scope>NUCLEOTIDE SEQUENCE [LARGE SCALE GENOMIC DNA]</scope>
    <source>
        <strain evidence="4 5">DSM 15836</strain>
    </source>
</reference>
<dbReference type="Gene3D" id="6.10.140.2160">
    <property type="match status" value="1"/>
</dbReference>
<dbReference type="InterPro" id="IPR005335">
    <property type="entry name" value="Terminase_ssu"/>
</dbReference>
<dbReference type="InterPro" id="IPR052404">
    <property type="entry name" value="SPP1-like_terminase"/>
</dbReference>
<evidence type="ECO:0000256" key="3">
    <source>
        <dbReference type="SAM" id="MobiDB-lite"/>
    </source>
</evidence>